<keyword evidence="1" id="KW-0812">Transmembrane</keyword>
<sequence>EMKHNKKVFLVGLGAFPIAIIMGLIFDLILERDLLKSLKFSILFGLVFSIGWIVTFTIKIRKKEKGDFK</sequence>
<feature type="non-terminal residue" evidence="2">
    <location>
        <position position="1"/>
    </location>
</feature>
<keyword evidence="1" id="KW-0472">Membrane</keyword>
<evidence type="ECO:0000256" key="1">
    <source>
        <dbReference type="SAM" id="Phobius"/>
    </source>
</evidence>
<name>X1I5T4_9ZZZZ</name>
<organism evidence="2">
    <name type="scientific">marine sediment metagenome</name>
    <dbReference type="NCBI Taxonomy" id="412755"/>
    <lineage>
        <taxon>unclassified sequences</taxon>
        <taxon>metagenomes</taxon>
        <taxon>ecological metagenomes</taxon>
    </lineage>
</organism>
<feature type="transmembrane region" description="Helical" evidence="1">
    <location>
        <begin position="7"/>
        <end position="30"/>
    </location>
</feature>
<proteinExistence type="predicted"/>
<dbReference type="EMBL" id="BARU01037794">
    <property type="protein sequence ID" value="GAH77776.1"/>
    <property type="molecule type" value="Genomic_DNA"/>
</dbReference>
<accession>X1I5T4</accession>
<feature type="transmembrane region" description="Helical" evidence="1">
    <location>
        <begin position="42"/>
        <end position="60"/>
    </location>
</feature>
<comment type="caution">
    <text evidence="2">The sequence shown here is derived from an EMBL/GenBank/DDBJ whole genome shotgun (WGS) entry which is preliminary data.</text>
</comment>
<dbReference type="AlphaFoldDB" id="X1I5T4"/>
<reference evidence="2" key="1">
    <citation type="journal article" date="2014" name="Front. Microbiol.">
        <title>High frequency of phylogenetically diverse reductive dehalogenase-homologous genes in deep subseafloor sedimentary metagenomes.</title>
        <authorList>
            <person name="Kawai M."/>
            <person name="Futagami T."/>
            <person name="Toyoda A."/>
            <person name="Takaki Y."/>
            <person name="Nishi S."/>
            <person name="Hori S."/>
            <person name="Arai W."/>
            <person name="Tsubouchi T."/>
            <person name="Morono Y."/>
            <person name="Uchiyama I."/>
            <person name="Ito T."/>
            <person name="Fujiyama A."/>
            <person name="Inagaki F."/>
            <person name="Takami H."/>
        </authorList>
    </citation>
    <scope>NUCLEOTIDE SEQUENCE</scope>
    <source>
        <strain evidence="2">Expedition CK06-06</strain>
    </source>
</reference>
<gene>
    <name evidence="2" type="ORF">S03H2_58828</name>
</gene>
<evidence type="ECO:0000313" key="2">
    <source>
        <dbReference type="EMBL" id="GAH77776.1"/>
    </source>
</evidence>
<keyword evidence="1" id="KW-1133">Transmembrane helix</keyword>
<protein>
    <submittedName>
        <fullName evidence="2">Uncharacterized protein</fullName>
    </submittedName>
</protein>